<dbReference type="EMBL" id="BMZO01000002">
    <property type="protein sequence ID" value="GHC65264.1"/>
    <property type="molecule type" value="Genomic_DNA"/>
</dbReference>
<evidence type="ECO:0000313" key="6">
    <source>
        <dbReference type="Proteomes" id="UP000641137"/>
    </source>
</evidence>
<comment type="caution">
    <text evidence="5">The sequence shown here is derived from an EMBL/GenBank/DDBJ whole genome shotgun (WGS) entry which is preliminary data.</text>
</comment>
<reference evidence="5" key="1">
    <citation type="journal article" date="2014" name="Int. J. Syst. Evol. Microbiol.">
        <title>Complete genome sequence of Corynebacterium casei LMG S-19264T (=DSM 44701T), isolated from a smear-ripened cheese.</title>
        <authorList>
            <consortium name="US DOE Joint Genome Institute (JGI-PGF)"/>
            <person name="Walter F."/>
            <person name="Albersmeier A."/>
            <person name="Kalinowski J."/>
            <person name="Ruckert C."/>
        </authorList>
    </citation>
    <scope>NUCLEOTIDE SEQUENCE</scope>
    <source>
        <strain evidence="5">KCTC 42097</strain>
    </source>
</reference>
<feature type="domain" description="Leucine-binding protein" evidence="4">
    <location>
        <begin position="9"/>
        <end position="345"/>
    </location>
</feature>
<dbReference type="PANTHER" id="PTHR30483">
    <property type="entry name" value="LEUCINE-SPECIFIC-BINDING PROTEIN"/>
    <property type="match status" value="1"/>
</dbReference>
<name>A0A8J3DN02_9HYPH</name>
<comment type="similarity">
    <text evidence="1">Belongs to the leucine-binding protein family.</text>
</comment>
<organism evidence="5 6">
    <name type="scientific">Limoniibacter endophyticus</name>
    <dbReference type="NCBI Taxonomy" id="1565040"/>
    <lineage>
        <taxon>Bacteria</taxon>
        <taxon>Pseudomonadati</taxon>
        <taxon>Pseudomonadota</taxon>
        <taxon>Alphaproteobacteria</taxon>
        <taxon>Hyphomicrobiales</taxon>
        <taxon>Bartonellaceae</taxon>
        <taxon>Limoniibacter</taxon>
    </lineage>
</organism>
<dbReference type="CDD" id="cd06327">
    <property type="entry name" value="PBP1_SBP-like"/>
    <property type="match status" value="1"/>
</dbReference>
<dbReference type="SUPFAM" id="SSF53822">
    <property type="entry name" value="Periplasmic binding protein-like I"/>
    <property type="match status" value="1"/>
</dbReference>
<dbReference type="GO" id="GO:0006865">
    <property type="term" value="P:amino acid transport"/>
    <property type="evidence" value="ECO:0007669"/>
    <property type="project" value="UniProtKB-KW"/>
</dbReference>
<dbReference type="Pfam" id="PF13458">
    <property type="entry name" value="Peripla_BP_6"/>
    <property type="match status" value="1"/>
</dbReference>
<keyword evidence="3" id="KW-0813">Transport</keyword>
<evidence type="ECO:0000256" key="2">
    <source>
        <dbReference type="ARBA" id="ARBA00022729"/>
    </source>
</evidence>
<protein>
    <submittedName>
        <fullName evidence="5">ABC transporter substrate-binding protein</fullName>
    </submittedName>
</protein>
<keyword evidence="3" id="KW-0029">Amino-acid transport</keyword>
<dbReference type="InterPro" id="IPR028082">
    <property type="entry name" value="Peripla_BP_I"/>
</dbReference>
<evidence type="ECO:0000256" key="1">
    <source>
        <dbReference type="ARBA" id="ARBA00010062"/>
    </source>
</evidence>
<proteinExistence type="inferred from homology"/>
<keyword evidence="6" id="KW-1185">Reference proteome</keyword>
<gene>
    <name evidence="5" type="ORF">GCM10010136_07870</name>
</gene>
<dbReference type="Gene3D" id="3.40.50.2300">
    <property type="match status" value="2"/>
</dbReference>
<dbReference type="InterPro" id="IPR028081">
    <property type="entry name" value="Leu-bd"/>
</dbReference>
<evidence type="ECO:0000259" key="4">
    <source>
        <dbReference type="Pfam" id="PF13458"/>
    </source>
</evidence>
<dbReference type="PANTHER" id="PTHR30483:SF6">
    <property type="entry name" value="PERIPLASMIC BINDING PROTEIN OF ABC TRANSPORTER FOR NATURAL AMINO ACIDS"/>
    <property type="match status" value="1"/>
</dbReference>
<dbReference type="InterPro" id="IPR051010">
    <property type="entry name" value="BCAA_transport"/>
</dbReference>
<accession>A0A8J3DN02</accession>
<reference evidence="5" key="2">
    <citation type="submission" date="2020-09" db="EMBL/GenBank/DDBJ databases">
        <authorList>
            <person name="Sun Q."/>
            <person name="Kim S."/>
        </authorList>
    </citation>
    <scope>NUCLEOTIDE SEQUENCE</scope>
    <source>
        <strain evidence="5">KCTC 42097</strain>
    </source>
</reference>
<sequence>MAEISDDKVVIAVMNDMSGAYADATGMGSVEAVKIAIEEVNGQVGGKPIELIFGDHQNKPDVGSTLANRWIDEQNVDAIVDVPTSSVALALQEITKQKNVALLISGGGAEQLTGAACSPTTAHWTYDTYSLARTMGKYGVQTLGDSWYFITVDYAFGHALENSVKTVVEENGGTITGAVRHPLGSSDFSSYVLQAQSSGAKVVALANAGVDTATGIKQAQEFGLTTGGQALTAMMMFPTEIHALGLEAAQNLVFADGWDADRDEDSRAFAKAYMERTGKRPSMLQVGSYSAVKHYLKAIEETATDDAKAVVDKMREMPVNDAFAKGGKLRADGRMVHDMYLMQVKTPSESEGEWDYFKVLQTVPGDEVYRPMDKGDCPLVQ</sequence>
<evidence type="ECO:0000256" key="3">
    <source>
        <dbReference type="ARBA" id="ARBA00022970"/>
    </source>
</evidence>
<evidence type="ECO:0000313" key="5">
    <source>
        <dbReference type="EMBL" id="GHC65264.1"/>
    </source>
</evidence>
<dbReference type="Proteomes" id="UP000641137">
    <property type="component" value="Unassembled WGS sequence"/>
</dbReference>
<keyword evidence="2" id="KW-0732">Signal</keyword>
<dbReference type="AlphaFoldDB" id="A0A8J3DN02"/>